<keyword evidence="1" id="KW-0812">Transmembrane</keyword>
<keyword evidence="1" id="KW-1133">Transmembrane helix</keyword>
<reference evidence="3" key="1">
    <citation type="journal article" date="2023" name="Phytobiomes J">
        <title>Deciphering the key players within the bacterial microbiota associated with aerial crown gall tumors on rhododendron: Insights into the gallobiome.</title>
        <authorList>
            <person name="Kuzmanovic N."/>
            <person name="Nesme J."/>
            <person name="Wolf J."/>
            <person name="Neumann-Schaal M."/>
            <person name="Petersen J."/>
            <person name="Fernandez-Gnecco G."/>
            <person name="Sproeer C."/>
            <person name="Bunk B."/>
            <person name="Overmann J."/>
            <person name="Sorensen S.J."/>
            <person name="Idczak E."/>
            <person name="Smalla K."/>
        </authorList>
    </citation>
    <scope>NUCLEOTIDE SEQUENCE</scope>
    <source>
        <strain evidence="3">Rho-11.1</strain>
    </source>
</reference>
<sequence>MLPELRFEILAKFGYAARGVVFFLVATLALFSSVGGRRPESRSAIMSMLDQPFGKIWVGMIGAGLICFVAWRLAQALADSDGHGKDVKGLITRGSLFGSAVTYMGLGGYALGHSIFAAGGGEGSGEKGLAAWIMYQPFGSYFAIAIGIGLFVGGIVTILKGLTRKFEKYIRIPKSSSWLTYVCVYGLAARGVVFAVVGVLFAYAGFQVDPDQAGGMAEALEWMGQLPGGAIIFVVMGAGLAAFGVYNLVAARYRTVSGPSMASVKRAVRSPFN</sequence>
<dbReference type="RefSeq" id="WP_320203774.1">
    <property type="nucleotide sequence ID" value="NZ_CP192783.1"/>
</dbReference>
<dbReference type="AlphaFoldDB" id="A0AAW9FQB5"/>
<feature type="transmembrane region" description="Helical" evidence="1">
    <location>
        <begin position="15"/>
        <end position="36"/>
    </location>
</feature>
<feature type="transmembrane region" description="Helical" evidence="1">
    <location>
        <begin position="138"/>
        <end position="159"/>
    </location>
</feature>
<protein>
    <submittedName>
        <fullName evidence="3">DUF1206 domain-containing protein</fullName>
    </submittedName>
</protein>
<proteinExistence type="predicted"/>
<dbReference type="InterPro" id="IPR009597">
    <property type="entry name" value="DUF1206"/>
</dbReference>
<feature type="transmembrane region" description="Helical" evidence="1">
    <location>
        <begin position="179"/>
        <end position="206"/>
    </location>
</feature>
<feature type="domain" description="DUF1206" evidence="2">
    <location>
        <begin position="96"/>
        <end position="164"/>
    </location>
</feature>
<dbReference type="Pfam" id="PF06724">
    <property type="entry name" value="DUF1206"/>
    <property type="match status" value="3"/>
</dbReference>
<comment type="caution">
    <text evidence="3">The sequence shown here is derived from an EMBL/GenBank/DDBJ whole genome shotgun (WGS) entry which is preliminary data.</text>
</comment>
<feature type="transmembrane region" description="Helical" evidence="1">
    <location>
        <begin position="95"/>
        <end position="118"/>
    </location>
</feature>
<evidence type="ECO:0000256" key="1">
    <source>
        <dbReference type="SAM" id="Phobius"/>
    </source>
</evidence>
<feature type="domain" description="DUF1206" evidence="2">
    <location>
        <begin position="13"/>
        <end position="77"/>
    </location>
</feature>
<organism evidence="3">
    <name type="scientific">Agrobacterium rosae</name>
    <dbReference type="NCBI Taxonomy" id="1972867"/>
    <lineage>
        <taxon>Bacteria</taxon>
        <taxon>Pseudomonadati</taxon>
        <taxon>Pseudomonadota</taxon>
        <taxon>Alphaproteobacteria</taxon>
        <taxon>Hyphomicrobiales</taxon>
        <taxon>Rhizobiaceae</taxon>
        <taxon>Rhizobium/Agrobacterium group</taxon>
        <taxon>Agrobacterium</taxon>
    </lineage>
</organism>
<feature type="transmembrane region" description="Helical" evidence="1">
    <location>
        <begin position="226"/>
        <end position="249"/>
    </location>
</feature>
<keyword evidence="1" id="KW-0472">Membrane</keyword>
<feature type="domain" description="DUF1206" evidence="2">
    <location>
        <begin position="186"/>
        <end position="254"/>
    </location>
</feature>
<evidence type="ECO:0000313" key="3">
    <source>
        <dbReference type="EMBL" id="MDX8305698.1"/>
    </source>
</evidence>
<name>A0AAW9FQB5_9HYPH</name>
<gene>
    <name evidence="3" type="ORF">RMR22_26040</name>
</gene>
<evidence type="ECO:0000259" key="2">
    <source>
        <dbReference type="Pfam" id="PF06724"/>
    </source>
</evidence>
<feature type="transmembrane region" description="Helical" evidence="1">
    <location>
        <begin position="56"/>
        <end position="74"/>
    </location>
</feature>
<dbReference type="EMBL" id="JAVRAF010000026">
    <property type="protein sequence ID" value="MDX8305698.1"/>
    <property type="molecule type" value="Genomic_DNA"/>
</dbReference>
<accession>A0AAW9FQB5</accession>